<gene>
    <name evidence="3" type="ORF">Taro_002513</name>
</gene>
<feature type="compositionally biased region" description="Low complexity" evidence="1">
    <location>
        <begin position="228"/>
        <end position="239"/>
    </location>
</feature>
<sequence>MAFLCGAGSFSRAEDGELWPPSTPLGSKRRLGTGGGNPYSTRGLEKFSMLLADLETRKERIVAAAGSQGVALVQFVYSSSDDWVPIVVRPREQPRAPAGKKRRKEQKRPGKTPQEILTLPPPPQQQQQSPAADQAEAARDRAVRKSQSWKANGGEGGGVWLWRPSRYLPVAVVLVLLCLAVFGRAFAICCTSMWWYAVPVAAAKGGGNREPRRSVKEYGRRARDRRLGGAAAEGVGVPAAKERRGGALEGLASPRKQHIMKAS</sequence>
<keyword evidence="2" id="KW-0812">Transmembrane</keyword>
<evidence type="ECO:0000256" key="1">
    <source>
        <dbReference type="SAM" id="MobiDB-lite"/>
    </source>
</evidence>
<feature type="region of interest" description="Disordered" evidence="1">
    <location>
        <begin position="88"/>
        <end position="153"/>
    </location>
</feature>
<accession>A0A843TCW6</accession>
<dbReference type="PANTHER" id="PTHR35275">
    <property type="entry name" value="ZCF37"/>
    <property type="match status" value="1"/>
</dbReference>
<dbReference type="InterPro" id="IPR045880">
    <property type="entry name" value="ZCF37"/>
</dbReference>
<feature type="transmembrane region" description="Helical" evidence="2">
    <location>
        <begin position="170"/>
        <end position="196"/>
    </location>
</feature>
<proteinExistence type="predicted"/>
<dbReference type="Proteomes" id="UP000652761">
    <property type="component" value="Unassembled WGS sequence"/>
</dbReference>
<reference evidence="3" key="1">
    <citation type="submission" date="2017-07" db="EMBL/GenBank/DDBJ databases">
        <title>Taro Niue Genome Assembly and Annotation.</title>
        <authorList>
            <person name="Atibalentja N."/>
            <person name="Keating K."/>
            <person name="Fields C.J."/>
        </authorList>
    </citation>
    <scope>NUCLEOTIDE SEQUENCE</scope>
    <source>
        <strain evidence="3">Niue_2</strain>
        <tissue evidence="3">Leaf</tissue>
    </source>
</reference>
<dbReference type="EMBL" id="NMUH01000060">
    <property type="protein sequence ID" value="MQL70202.1"/>
    <property type="molecule type" value="Genomic_DNA"/>
</dbReference>
<evidence type="ECO:0000256" key="2">
    <source>
        <dbReference type="SAM" id="Phobius"/>
    </source>
</evidence>
<dbReference type="AlphaFoldDB" id="A0A843TCW6"/>
<keyword evidence="4" id="KW-1185">Reference proteome</keyword>
<keyword evidence="2" id="KW-1133">Transmembrane helix</keyword>
<feature type="region of interest" description="Disordered" evidence="1">
    <location>
        <begin position="15"/>
        <end position="40"/>
    </location>
</feature>
<feature type="compositionally biased region" description="Low complexity" evidence="1">
    <location>
        <begin position="125"/>
        <end position="135"/>
    </location>
</feature>
<dbReference type="PANTHER" id="PTHR35275:SF1">
    <property type="entry name" value="OS07G0585900 PROTEIN"/>
    <property type="match status" value="1"/>
</dbReference>
<name>A0A843TCW6_COLES</name>
<protein>
    <submittedName>
        <fullName evidence="3">Uncharacterized protein</fullName>
    </submittedName>
</protein>
<dbReference type="OrthoDB" id="1932497at2759"/>
<keyword evidence="2" id="KW-0472">Membrane</keyword>
<feature type="compositionally biased region" description="Basic residues" evidence="1">
    <location>
        <begin position="98"/>
        <end position="110"/>
    </location>
</feature>
<feature type="compositionally biased region" description="Basic and acidic residues" evidence="1">
    <location>
        <begin position="207"/>
        <end position="227"/>
    </location>
</feature>
<evidence type="ECO:0000313" key="3">
    <source>
        <dbReference type="EMBL" id="MQL70202.1"/>
    </source>
</evidence>
<evidence type="ECO:0000313" key="4">
    <source>
        <dbReference type="Proteomes" id="UP000652761"/>
    </source>
</evidence>
<organism evidence="3 4">
    <name type="scientific">Colocasia esculenta</name>
    <name type="common">Wild taro</name>
    <name type="synonym">Arum esculentum</name>
    <dbReference type="NCBI Taxonomy" id="4460"/>
    <lineage>
        <taxon>Eukaryota</taxon>
        <taxon>Viridiplantae</taxon>
        <taxon>Streptophyta</taxon>
        <taxon>Embryophyta</taxon>
        <taxon>Tracheophyta</taxon>
        <taxon>Spermatophyta</taxon>
        <taxon>Magnoliopsida</taxon>
        <taxon>Liliopsida</taxon>
        <taxon>Araceae</taxon>
        <taxon>Aroideae</taxon>
        <taxon>Colocasieae</taxon>
        <taxon>Colocasia</taxon>
    </lineage>
</organism>
<feature type="region of interest" description="Disordered" evidence="1">
    <location>
        <begin position="205"/>
        <end position="263"/>
    </location>
</feature>
<comment type="caution">
    <text evidence="3">The sequence shown here is derived from an EMBL/GenBank/DDBJ whole genome shotgun (WGS) entry which is preliminary data.</text>
</comment>